<dbReference type="SMART" id="SM00387">
    <property type="entry name" value="HATPase_c"/>
    <property type="match status" value="1"/>
</dbReference>
<name>A0ABW3YZ54_MYCRA</name>
<evidence type="ECO:0000313" key="6">
    <source>
        <dbReference type="EMBL" id="MFD1329095.1"/>
    </source>
</evidence>
<comment type="catalytic activity">
    <reaction evidence="1">
        <text>ATP + protein L-histidine = ADP + protein N-phospho-L-histidine.</text>
        <dbReference type="EC" id="2.7.13.3"/>
    </reaction>
</comment>
<dbReference type="PRINTS" id="PR00344">
    <property type="entry name" value="BCTRLSENSOR"/>
</dbReference>
<evidence type="ECO:0000256" key="4">
    <source>
        <dbReference type="SAM" id="Phobius"/>
    </source>
</evidence>
<dbReference type="Proteomes" id="UP001597173">
    <property type="component" value="Unassembled WGS sequence"/>
</dbReference>
<keyword evidence="4" id="KW-1133">Transmembrane helix</keyword>
<dbReference type="EMBL" id="JBHTNF010000009">
    <property type="protein sequence ID" value="MFD1329095.1"/>
    <property type="molecule type" value="Genomic_DNA"/>
</dbReference>
<keyword evidence="3" id="KW-0597">Phosphoprotein</keyword>
<keyword evidence="6" id="KW-0808">Transferase</keyword>
<dbReference type="EC" id="2.7.13.3" evidence="2"/>
<reference evidence="7" key="1">
    <citation type="journal article" date="2019" name="Int. J. Syst. Evol. Microbiol.">
        <title>The Global Catalogue of Microorganisms (GCM) 10K type strain sequencing project: providing services to taxonomists for standard genome sequencing and annotation.</title>
        <authorList>
            <consortium name="The Broad Institute Genomics Platform"/>
            <consortium name="The Broad Institute Genome Sequencing Center for Infectious Disease"/>
            <person name="Wu L."/>
            <person name="Ma J."/>
        </authorList>
    </citation>
    <scope>NUCLEOTIDE SEQUENCE [LARGE SCALE GENOMIC DNA]</scope>
    <source>
        <strain evidence="7">CCUG 55609</strain>
    </source>
</reference>
<protein>
    <recommendedName>
        <fullName evidence="2">histidine kinase</fullName>
        <ecNumber evidence="2">2.7.13.3</ecNumber>
    </recommendedName>
</protein>
<dbReference type="SUPFAM" id="SSF47384">
    <property type="entry name" value="Homodimeric domain of signal transducing histidine kinase"/>
    <property type="match status" value="1"/>
</dbReference>
<dbReference type="GO" id="GO:0016301">
    <property type="term" value="F:kinase activity"/>
    <property type="evidence" value="ECO:0007669"/>
    <property type="project" value="UniProtKB-KW"/>
</dbReference>
<dbReference type="SMART" id="SM00388">
    <property type="entry name" value="HisKA"/>
    <property type="match status" value="1"/>
</dbReference>
<dbReference type="Pfam" id="PF02518">
    <property type="entry name" value="HATPase_c"/>
    <property type="match status" value="1"/>
</dbReference>
<feature type="transmembrane region" description="Helical" evidence="4">
    <location>
        <begin position="226"/>
        <end position="249"/>
    </location>
</feature>
<gene>
    <name evidence="6" type="ORF">ACFQ33_14470</name>
</gene>
<sequence length="497" mass="53911">MKRKRHSVLVLLAGLATAIFFSVLVAAFNYRTGLDDLNISLSAAGTRLGEKLAQHEAHLTALAAVVRMGEQEQTDSVRGLAEAIASFYPRITEIATIHVEGASAVMTRYDQPNDRVEEQNSAELPVLTTPGSTVVRSQTGDVQHYEIYKLVAPGLYLLMKIDAGGLVADGLVPHDYGYQLWSEETQLINRPLRASTLLTATRDLDVKSASQPFRLEMSRGFRTTELLPPFVVLPLLLLLAAAFYLLVAFRRAVRAEQLQERRAALLEQETKLAHAGRVNALGEMASGIAHELAQPVAALLSQSQAARRAIVIERRDILEQALDANVREAKRAGDILGRMRAYIAGGASQLETVPLERALTETMLLAEPDLARRGIAVDTVIASGDRLLRIDTIAFQQVFHNILRNAAEALAGQDDPQISIRAEASGNQAMLTITDNGPGISAAALPHIFEPFFTTKPEGMGLGLPLCARLIEKMDGSMEAVNVGGARIIVRLPLETA</sequence>
<dbReference type="InterPro" id="IPR036890">
    <property type="entry name" value="HATPase_C_sf"/>
</dbReference>
<keyword evidence="4" id="KW-0472">Membrane</keyword>
<dbReference type="InterPro" id="IPR005467">
    <property type="entry name" value="His_kinase_dom"/>
</dbReference>
<dbReference type="PROSITE" id="PS50109">
    <property type="entry name" value="HIS_KIN"/>
    <property type="match status" value="1"/>
</dbReference>
<dbReference type="RefSeq" id="WP_374835917.1">
    <property type="nucleotide sequence ID" value="NZ_JBHEEW010000002.1"/>
</dbReference>
<dbReference type="InterPro" id="IPR003594">
    <property type="entry name" value="HATPase_dom"/>
</dbReference>
<dbReference type="Gene3D" id="1.10.287.130">
    <property type="match status" value="1"/>
</dbReference>
<feature type="domain" description="Histidine kinase" evidence="5">
    <location>
        <begin position="287"/>
        <end position="496"/>
    </location>
</feature>
<evidence type="ECO:0000256" key="2">
    <source>
        <dbReference type="ARBA" id="ARBA00012438"/>
    </source>
</evidence>
<organism evidence="6 7">
    <name type="scientific">Mycoplana ramosa</name>
    <name type="common">Mycoplana bullata</name>
    <dbReference type="NCBI Taxonomy" id="40837"/>
    <lineage>
        <taxon>Bacteria</taxon>
        <taxon>Pseudomonadati</taxon>
        <taxon>Pseudomonadota</taxon>
        <taxon>Alphaproteobacteria</taxon>
        <taxon>Hyphomicrobiales</taxon>
        <taxon>Rhizobiaceae</taxon>
        <taxon>Mycoplana</taxon>
    </lineage>
</organism>
<dbReference type="SUPFAM" id="SSF55874">
    <property type="entry name" value="ATPase domain of HSP90 chaperone/DNA topoisomerase II/histidine kinase"/>
    <property type="match status" value="1"/>
</dbReference>
<comment type="caution">
    <text evidence="6">The sequence shown here is derived from an EMBL/GenBank/DDBJ whole genome shotgun (WGS) entry which is preliminary data.</text>
</comment>
<evidence type="ECO:0000259" key="5">
    <source>
        <dbReference type="PROSITE" id="PS50109"/>
    </source>
</evidence>
<dbReference type="InterPro" id="IPR036097">
    <property type="entry name" value="HisK_dim/P_sf"/>
</dbReference>
<evidence type="ECO:0000256" key="3">
    <source>
        <dbReference type="ARBA" id="ARBA00022553"/>
    </source>
</evidence>
<proteinExistence type="predicted"/>
<dbReference type="InterPro" id="IPR004358">
    <property type="entry name" value="Sig_transdc_His_kin-like_C"/>
</dbReference>
<evidence type="ECO:0000313" key="7">
    <source>
        <dbReference type="Proteomes" id="UP001597173"/>
    </source>
</evidence>
<dbReference type="PANTHER" id="PTHR43065">
    <property type="entry name" value="SENSOR HISTIDINE KINASE"/>
    <property type="match status" value="1"/>
</dbReference>
<dbReference type="Pfam" id="PF00512">
    <property type="entry name" value="HisKA"/>
    <property type="match status" value="1"/>
</dbReference>
<keyword evidence="4" id="KW-0812">Transmembrane</keyword>
<evidence type="ECO:0000256" key="1">
    <source>
        <dbReference type="ARBA" id="ARBA00000085"/>
    </source>
</evidence>
<keyword evidence="6" id="KW-0418">Kinase</keyword>
<keyword evidence="7" id="KW-1185">Reference proteome</keyword>
<dbReference type="PANTHER" id="PTHR43065:SF42">
    <property type="entry name" value="TWO-COMPONENT SENSOR PPRA"/>
    <property type="match status" value="1"/>
</dbReference>
<dbReference type="Gene3D" id="3.30.565.10">
    <property type="entry name" value="Histidine kinase-like ATPase, C-terminal domain"/>
    <property type="match status" value="1"/>
</dbReference>
<accession>A0ABW3YZ54</accession>
<dbReference type="InterPro" id="IPR003661">
    <property type="entry name" value="HisK_dim/P_dom"/>
</dbReference>